<accession>A0A1G9I0C2</accession>
<evidence type="ECO:0000313" key="1">
    <source>
        <dbReference type="EMBL" id="SDL18535.1"/>
    </source>
</evidence>
<evidence type="ECO:0000313" key="2">
    <source>
        <dbReference type="Proteomes" id="UP000199475"/>
    </source>
</evidence>
<name>A0A1G9I0C2_9ACTN</name>
<gene>
    <name evidence="1" type="ORF">SAMN04488242_0638</name>
</gene>
<dbReference type="STRING" id="686624.SAMN04488242_0638"/>
<dbReference type="Pfam" id="PF14390">
    <property type="entry name" value="DUF4420"/>
    <property type="match status" value="1"/>
</dbReference>
<reference evidence="1 2" key="1">
    <citation type="submission" date="2016-10" db="EMBL/GenBank/DDBJ databases">
        <authorList>
            <person name="de Groot N.N."/>
        </authorList>
    </citation>
    <scope>NUCLEOTIDE SEQUENCE [LARGE SCALE GENOMIC DNA]</scope>
    <source>
        <strain evidence="1 2">CGMCC 1.9159</strain>
    </source>
</reference>
<organism evidence="1 2">
    <name type="scientific">Tessaracoccus oleiagri</name>
    <dbReference type="NCBI Taxonomy" id="686624"/>
    <lineage>
        <taxon>Bacteria</taxon>
        <taxon>Bacillati</taxon>
        <taxon>Actinomycetota</taxon>
        <taxon>Actinomycetes</taxon>
        <taxon>Propionibacteriales</taxon>
        <taxon>Propionibacteriaceae</taxon>
        <taxon>Tessaracoccus</taxon>
    </lineage>
</organism>
<dbReference type="EMBL" id="FNGP01000001">
    <property type="protein sequence ID" value="SDL18535.1"/>
    <property type="molecule type" value="Genomic_DNA"/>
</dbReference>
<proteinExistence type="predicted"/>
<dbReference type="AlphaFoldDB" id="A0A1G9I0C2"/>
<keyword evidence="2" id="KW-1185">Reference proteome</keyword>
<dbReference type="InterPro" id="IPR025534">
    <property type="entry name" value="DUF4420"/>
</dbReference>
<sequence>MFAALDQHGVKNLLVPIPSNQLPLHEDLGSRGAHLVATNVLVDGSAQQYASLRCVEQDLDLVFDRLASDVVTRVFEQNLEPLDACRRSLDDWRALLRKSSSLAASQVVGLHAELELLRRLGEADPSAAMAWWVGPRHAVHDFVNGPRALEVKGTSTREGQFIAIHGLDQLDRGTLAELHLAVVRCRESSMGASLDDRIRALIDLGFPRSLLVERVAEAGYLFESTPGGATYEINDIRYWPVDDEFPGLRRTQMPTHLQKGVSGVQYHLSLEALPEPLSESEVKGLFQRWNTL</sequence>
<dbReference type="Proteomes" id="UP000199475">
    <property type="component" value="Unassembled WGS sequence"/>
</dbReference>
<protein>
    <submittedName>
        <fullName evidence="1">Putative PD-(D/E)XK family member</fullName>
    </submittedName>
</protein>